<name>A0A369T9U8_9PROT</name>
<dbReference type="Pfam" id="PF12796">
    <property type="entry name" value="Ank_2"/>
    <property type="match status" value="1"/>
</dbReference>
<dbReference type="InterPro" id="IPR002110">
    <property type="entry name" value="Ankyrin_rpt"/>
</dbReference>
<feature type="repeat" description="ANK" evidence="3">
    <location>
        <begin position="81"/>
        <end position="113"/>
    </location>
</feature>
<dbReference type="Gene3D" id="1.25.40.20">
    <property type="entry name" value="Ankyrin repeat-containing domain"/>
    <property type="match status" value="1"/>
</dbReference>
<evidence type="ECO:0000256" key="2">
    <source>
        <dbReference type="ARBA" id="ARBA00023043"/>
    </source>
</evidence>
<gene>
    <name evidence="4" type="ORF">DRB17_14785</name>
</gene>
<organism evidence="4 5">
    <name type="scientific">Ferruginivarius sediminum</name>
    <dbReference type="NCBI Taxonomy" id="2661937"/>
    <lineage>
        <taxon>Bacteria</taxon>
        <taxon>Pseudomonadati</taxon>
        <taxon>Pseudomonadota</taxon>
        <taxon>Alphaproteobacteria</taxon>
        <taxon>Rhodospirillales</taxon>
        <taxon>Rhodospirillaceae</taxon>
        <taxon>Ferruginivarius</taxon>
    </lineage>
</organism>
<keyword evidence="5" id="KW-1185">Reference proteome</keyword>
<proteinExistence type="predicted"/>
<evidence type="ECO:0000313" key="4">
    <source>
        <dbReference type="EMBL" id="RDD61155.1"/>
    </source>
</evidence>
<dbReference type="PROSITE" id="PS50088">
    <property type="entry name" value="ANK_REPEAT"/>
    <property type="match status" value="2"/>
</dbReference>
<dbReference type="GO" id="GO:0085020">
    <property type="term" value="P:protein K6-linked ubiquitination"/>
    <property type="evidence" value="ECO:0007669"/>
    <property type="project" value="TreeGrafter"/>
</dbReference>
<protein>
    <submittedName>
        <fullName evidence="4">Ankyrin repeat domain-containing protein</fullName>
    </submittedName>
</protein>
<dbReference type="InterPro" id="IPR036770">
    <property type="entry name" value="Ankyrin_rpt-contain_sf"/>
</dbReference>
<keyword evidence="2 3" id="KW-0040">ANK repeat</keyword>
<dbReference type="SMART" id="SM00248">
    <property type="entry name" value="ANK"/>
    <property type="match status" value="3"/>
</dbReference>
<dbReference type="PANTHER" id="PTHR24171:SF8">
    <property type="entry name" value="BRCA1-ASSOCIATED RING DOMAIN PROTEIN 1"/>
    <property type="match status" value="1"/>
</dbReference>
<dbReference type="PROSITE" id="PS50297">
    <property type="entry name" value="ANK_REP_REGION"/>
    <property type="match status" value="2"/>
</dbReference>
<dbReference type="SUPFAM" id="SSF48403">
    <property type="entry name" value="Ankyrin repeat"/>
    <property type="match status" value="1"/>
</dbReference>
<dbReference type="EMBL" id="QPMH01000015">
    <property type="protein sequence ID" value="RDD61155.1"/>
    <property type="molecule type" value="Genomic_DNA"/>
</dbReference>
<dbReference type="AlphaFoldDB" id="A0A369T9U8"/>
<reference evidence="4 5" key="1">
    <citation type="submission" date="2018-07" db="EMBL/GenBank/DDBJ databases">
        <title>Venubactetium sediminum gen. nov., sp. nov., isolated from a marine solar saltern.</title>
        <authorList>
            <person name="Wang S."/>
        </authorList>
    </citation>
    <scope>NUCLEOTIDE SEQUENCE [LARGE SCALE GENOMIC DNA]</scope>
    <source>
        <strain evidence="4 5">WD2A32</strain>
    </source>
</reference>
<keyword evidence="1" id="KW-0677">Repeat</keyword>
<comment type="caution">
    <text evidence="4">The sequence shown here is derived from an EMBL/GenBank/DDBJ whole genome shotgun (WGS) entry which is preliminary data.</text>
</comment>
<evidence type="ECO:0000313" key="5">
    <source>
        <dbReference type="Proteomes" id="UP000253941"/>
    </source>
</evidence>
<dbReference type="PANTHER" id="PTHR24171">
    <property type="entry name" value="ANKYRIN REPEAT DOMAIN-CONTAINING PROTEIN 39-RELATED"/>
    <property type="match status" value="1"/>
</dbReference>
<dbReference type="Proteomes" id="UP000253941">
    <property type="component" value="Unassembled WGS sequence"/>
</dbReference>
<sequence length="142" mass="14922">MGLTAWRRCGISAGMDRDDLLDAVARRDHGRARAALDAGVSPDAADRLGVTALLRAAGQGDRDMVALLLEHGATVDKSSDQGNTPLMLAAARGHVEVVGDLLAAGAAPGARNKWDYGPREWGKWPANAAEIQALLAEYAHSK</sequence>
<evidence type="ECO:0000256" key="3">
    <source>
        <dbReference type="PROSITE-ProRule" id="PRU00023"/>
    </source>
</evidence>
<feature type="repeat" description="ANK" evidence="3">
    <location>
        <begin position="48"/>
        <end position="80"/>
    </location>
</feature>
<dbReference type="GO" id="GO:0004842">
    <property type="term" value="F:ubiquitin-protein transferase activity"/>
    <property type="evidence" value="ECO:0007669"/>
    <property type="project" value="TreeGrafter"/>
</dbReference>
<accession>A0A369T9U8</accession>
<evidence type="ECO:0000256" key="1">
    <source>
        <dbReference type="ARBA" id="ARBA00022737"/>
    </source>
</evidence>